<evidence type="ECO:0000313" key="1">
    <source>
        <dbReference type="EMBL" id="KAK5242012.1"/>
    </source>
</evidence>
<gene>
    <name evidence="1" type="ORF">LTR16_008838</name>
</gene>
<name>A0ABR0LU39_9PEZI</name>
<sequence length="211" mass="22596">VTPLGSVVGDEDGAIVVPETMDIPGELAKLEAAPLGAPDDIVLLGDAAMEELVRRTVNWLDTTLVEDIVAEALDDPCGELVEAPVDATDVEELDTIMDELIEEAVDVPDGDGAIDEPIEELDEDIVELDEPLDELDEVTTEVPIDAVLELTPLELEEPELDVVLEVAGALEMVMLLLIAAVELDNVVDGRTEELNEAVGDPLEELLLVDDD</sequence>
<accession>A0ABR0LU39</accession>
<organism evidence="1 2">
    <name type="scientific">Cryomyces antarcticus</name>
    <dbReference type="NCBI Taxonomy" id="329879"/>
    <lineage>
        <taxon>Eukaryota</taxon>
        <taxon>Fungi</taxon>
        <taxon>Dikarya</taxon>
        <taxon>Ascomycota</taxon>
        <taxon>Pezizomycotina</taxon>
        <taxon>Dothideomycetes</taxon>
        <taxon>Dothideomycetes incertae sedis</taxon>
        <taxon>Cryomyces</taxon>
    </lineage>
</organism>
<feature type="non-terminal residue" evidence="1">
    <location>
        <position position="1"/>
    </location>
</feature>
<protein>
    <submittedName>
        <fullName evidence="1">Uncharacterized protein</fullName>
    </submittedName>
</protein>
<dbReference type="EMBL" id="JAVRRA010010389">
    <property type="protein sequence ID" value="KAK5242012.1"/>
    <property type="molecule type" value="Genomic_DNA"/>
</dbReference>
<evidence type="ECO:0000313" key="2">
    <source>
        <dbReference type="Proteomes" id="UP001357485"/>
    </source>
</evidence>
<dbReference type="Proteomes" id="UP001357485">
    <property type="component" value="Unassembled WGS sequence"/>
</dbReference>
<proteinExistence type="predicted"/>
<comment type="caution">
    <text evidence="1">The sequence shown here is derived from an EMBL/GenBank/DDBJ whole genome shotgun (WGS) entry which is preliminary data.</text>
</comment>
<reference evidence="1 2" key="1">
    <citation type="submission" date="2023-08" db="EMBL/GenBank/DDBJ databases">
        <title>Black Yeasts Isolated from many extreme environments.</title>
        <authorList>
            <person name="Coleine C."/>
            <person name="Stajich J.E."/>
            <person name="Selbmann L."/>
        </authorList>
    </citation>
    <scope>NUCLEOTIDE SEQUENCE [LARGE SCALE GENOMIC DNA]</scope>
    <source>
        <strain evidence="1 2">CCFEE 536</strain>
    </source>
</reference>
<keyword evidence="2" id="KW-1185">Reference proteome</keyword>